<reference evidence="2" key="1">
    <citation type="journal article" date="2015" name="Nature">
        <title>Complex archaea that bridge the gap between prokaryotes and eukaryotes.</title>
        <authorList>
            <person name="Spang A."/>
            <person name="Saw J.H."/>
            <person name="Jorgensen S.L."/>
            <person name="Zaremba-Niedzwiedzka K."/>
            <person name="Martijn J."/>
            <person name="Lind A.E."/>
            <person name="van Eijk R."/>
            <person name="Schleper C."/>
            <person name="Guy L."/>
            <person name="Ettema T.J."/>
        </authorList>
    </citation>
    <scope>NUCLEOTIDE SEQUENCE</scope>
</reference>
<dbReference type="SMART" id="SM00460">
    <property type="entry name" value="TGc"/>
    <property type="match status" value="1"/>
</dbReference>
<comment type="caution">
    <text evidence="2">The sequence shown here is derived from an EMBL/GenBank/DDBJ whole genome shotgun (WGS) entry which is preliminary data.</text>
</comment>
<dbReference type="AlphaFoldDB" id="A0A0F9LKR1"/>
<dbReference type="PANTHER" id="PTHR33490:SF6">
    <property type="entry name" value="SLL1049 PROTEIN"/>
    <property type="match status" value="1"/>
</dbReference>
<dbReference type="EMBL" id="LAZR01005977">
    <property type="protein sequence ID" value="KKM95664.1"/>
    <property type="molecule type" value="Genomic_DNA"/>
</dbReference>
<evidence type="ECO:0000313" key="2">
    <source>
        <dbReference type="EMBL" id="KKM95664.1"/>
    </source>
</evidence>
<gene>
    <name evidence="2" type="ORF">LCGC14_1185950</name>
</gene>
<dbReference type="Gene3D" id="3.10.620.30">
    <property type="match status" value="1"/>
</dbReference>
<organism evidence="2">
    <name type="scientific">marine sediment metagenome</name>
    <dbReference type="NCBI Taxonomy" id="412755"/>
    <lineage>
        <taxon>unclassified sequences</taxon>
        <taxon>metagenomes</taxon>
        <taxon>ecological metagenomes</taxon>
    </lineage>
</organism>
<dbReference type="Pfam" id="PF01841">
    <property type="entry name" value="Transglut_core"/>
    <property type="match status" value="1"/>
</dbReference>
<sequence>MRLPDSPMVHVPQLIHFNKIEVYLPENMPLEYAITYTAENSYENWVHDAHWQFLITPQQNSNQDFVGVEFKNSLNAVNEFSVNGYGFSTIRVHPKQKFKEISFEAHFKLVKKEVNPFDFISEDTIQEAYDKINTLTFKVDYEAFLRKTPFTTLPNNKEDIFDFDKNISIFDNLQALNAFTYTHIYFKTDVTDVNTLLDEIIEKRHGVCQDFTHLFCALARKNGIPTRYVSGYLHQGNGFFGDSAMHAWAESYMPRIGWIGFDPTNNLLANTNHIKVAHGKDYSDCSPLIGVVYTTGRNKTSHTVQVSSQQQQ</sequence>
<dbReference type="InterPro" id="IPR038765">
    <property type="entry name" value="Papain-like_cys_pep_sf"/>
</dbReference>
<name>A0A0F9LKR1_9ZZZZ</name>
<evidence type="ECO:0000259" key="1">
    <source>
        <dbReference type="SMART" id="SM00460"/>
    </source>
</evidence>
<feature type="domain" description="Transglutaminase-like" evidence="1">
    <location>
        <begin position="200"/>
        <end position="265"/>
    </location>
</feature>
<dbReference type="SUPFAM" id="SSF54001">
    <property type="entry name" value="Cysteine proteinases"/>
    <property type="match status" value="1"/>
</dbReference>
<protein>
    <recommendedName>
        <fullName evidence="1">Transglutaminase-like domain-containing protein</fullName>
    </recommendedName>
</protein>
<accession>A0A0F9LKR1</accession>
<dbReference type="InterPro" id="IPR002931">
    <property type="entry name" value="Transglutaminase-like"/>
</dbReference>
<proteinExistence type="predicted"/>
<dbReference type="PANTHER" id="PTHR33490">
    <property type="entry name" value="BLR5614 PROTEIN-RELATED"/>
    <property type="match status" value="1"/>
</dbReference>